<dbReference type="Gene3D" id="3.40.50.12230">
    <property type="match status" value="1"/>
</dbReference>
<organism evidence="2 3">
    <name type="scientific">Helicobacter valdiviensis</name>
    <dbReference type="NCBI Taxonomy" id="1458358"/>
    <lineage>
        <taxon>Bacteria</taxon>
        <taxon>Pseudomonadati</taxon>
        <taxon>Campylobacterota</taxon>
        <taxon>Epsilonproteobacteria</taxon>
        <taxon>Campylobacterales</taxon>
        <taxon>Helicobacteraceae</taxon>
        <taxon>Helicobacter</taxon>
    </lineage>
</organism>
<feature type="domain" description="Formyl transferase N-terminal" evidence="1">
    <location>
        <begin position="38"/>
        <end position="116"/>
    </location>
</feature>
<dbReference type="Pfam" id="PF00551">
    <property type="entry name" value="Formyl_trans_N"/>
    <property type="match status" value="1"/>
</dbReference>
<name>A0A2W6MWL9_9HELI</name>
<keyword evidence="2" id="KW-0808">Transferase</keyword>
<dbReference type="SUPFAM" id="SSF53328">
    <property type="entry name" value="Formyltransferase"/>
    <property type="match status" value="1"/>
</dbReference>
<reference evidence="2 3" key="1">
    <citation type="submission" date="2017-03" db="EMBL/GenBank/DDBJ databases">
        <title>Genomic and clinical evidence uncovers the enterohepatic species Helicobacter valdiviensis as a potential human intestinal pathogen.</title>
        <authorList>
            <person name="Fresia P."/>
            <person name="Jara R."/>
            <person name="Sierra R."/>
            <person name="Ferres I."/>
            <person name="Greif G."/>
            <person name="Iraola G."/>
            <person name="Collado L."/>
        </authorList>
    </citation>
    <scope>NUCLEOTIDE SEQUENCE [LARGE SCALE GENOMIC DNA]</scope>
    <source>
        <strain evidence="2 3">WBE14</strain>
    </source>
</reference>
<dbReference type="RefSeq" id="WP_111229106.1">
    <property type="nucleotide sequence ID" value="NZ_NBIU01000003.1"/>
</dbReference>
<dbReference type="AlphaFoldDB" id="A0A2W6MWL9"/>
<dbReference type="EMBL" id="NBIU01000003">
    <property type="protein sequence ID" value="PZT48797.1"/>
    <property type="molecule type" value="Genomic_DNA"/>
</dbReference>
<comment type="caution">
    <text evidence="2">The sequence shown here is derived from an EMBL/GenBank/DDBJ whole genome shotgun (WGS) entry which is preliminary data.</text>
</comment>
<evidence type="ECO:0000259" key="1">
    <source>
        <dbReference type="Pfam" id="PF00551"/>
    </source>
</evidence>
<proteinExistence type="predicted"/>
<sequence>MKVAILTSKNQWFIPYARELARNLKCPLYFSHTELMESYEIVFILSYHSIIPKEFLDKNKHNLVIHASPLPKGKGWSPMFWQVLEGKNEIVFSLFEADSSVDSGDIYLQDTLQLSGYELYEELRELQAKMCQKMCLDFLKKYPKLESKKQVGDESFYQKRTKDSSELDIKKSIEEQFNLLRIVSNEEFPAFFYKDGRKFIIKIYDFSGGGVN</sequence>
<evidence type="ECO:0000313" key="2">
    <source>
        <dbReference type="EMBL" id="PZT48797.1"/>
    </source>
</evidence>
<evidence type="ECO:0000313" key="3">
    <source>
        <dbReference type="Proteomes" id="UP000249746"/>
    </source>
</evidence>
<dbReference type="OrthoDB" id="9802815at2"/>
<protein>
    <submittedName>
        <fullName evidence="2">Methionyl-tRNA formyltransferase</fullName>
    </submittedName>
</protein>
<dbReference type="GO" id="GO:0004479">
    <property type="term" value="F:methionyl-tRNA formyltransferase activity"/>
    <property type="evidence" value="ECO:0007669"/>
    <property type="project" value="TreeGrafter"/>
</dbReference>
<dbReference type="PANTHER" id="PTHR11138:SF5">
    <property type="entry name" value="METHIONYL-TRNA FORMYLTRANSFERASE, MITOCHONDRIAL"/>
    <property type="match status" value="1"/>
</dbReference>
<dbReference type="InterPro" id="IPR002376">
    <property type="entry name" value="Formyl_transf_N"/>
</dbReference>
<dbReference type="Proteomes" id="UP000249746">
    <property type="component" value="Unassembled WGS sequence"/>
</dbReference>
<gene>
    <name evidence="2" type="ORF">B6S12_01735</name>
</gene>
<dbReference type="PANTHER" id="PTHR11138">
    <property type="entry name" value="METHIONYL-TRNA FORMYLTRANSFERASE"/>
    <property type="match status" value="1"/>
</dbReference>
<accession>A0A2W6MWL9</accession>
<dbReference type="InterPro" id="IPR036477">
    <property type="entry name" value="Formyl_transf_N_sf"/>
</dbReference>
<keyword evidence="3" id="KW-1185">Reference proteome</keyword>